<sequence length="343" mass="36162">MSAPTPPSTGDTPDINWPQWPQWMEDARLDDSLAATAYEETPPSWRAAIKTGLALAHMHFGSSAGHGCETQNNDRLGFWREHENHAAAWTVIAFPPSYAAAARLAAACISPILADVPLVGAVCIGGTPHSSALVSLELSGVEDIFVLDVHALHALLEQCGPGPGRLLLLHTGELELTAAFARTLGLPCWEEAHPPTLILPPAEPGEISGACTEARTFDPKVLAFAQAGANFVQSAPTVHPPFSENAGQDTPPHGASALHAPAQDVFLPNATERLLPAAGMIPSKPDAQYVSSGHARHAACCRKDGALPCAPLLTLTPGCEGFWLHPGLTPDFFRVHSLAFGLL</sequence>
<dbReference type="Proteomes" id="UP001628192">
    <property type="component" value="Unassembled WGS sequence"/>
</dbReference>
<name>A0ABQ0E7W3_9BACT</name>
<accession>A0ABQ0E7W3</accession>
<proteinExistence type="predicted"/>
<gene>
    <name evidence="1" type="ORF">Defa_13210</name>
</gene>
<comment type="caution">
    <text evidence="1">The sequence shown here is derived from an EMBL/GenBank/DDBJ whole genome shotgun (WGS) entry which is preliminary data.</text>
</comment>
<evidence type="ECO:0000313" key="2">
    <source>
        <dbReference type="Proteomes" id="UP001628192"/>
    </source>
</evidence>
<evidence type="ECO:0000313" key="1">
    <source>
        <dbReference type="EMBL" id="GAB1253834.1"/>
    </source>
</evidence>
<keyword evidence="2" id="KW-1185">Reference proteome</keyword>
<reference evidence="1 2" key="1">
    <citation type="journal article" date="2025" name="Int. J. Syst. Evol. Microbiol.">
        <title>Desulfovibrio falkowii sp. nov., Porphyromonas miyakawae sp. nov., Mediterraneibacter flintii sp. nov. and Owariibacterium komagatae gen. nov., sp. nov., isolated from human faeces.</title>
        <authorList>
            <person name="Hamaguchi T."/>
            <person name="Ohara M."/>
            <person name="Hisatomi A."/>
            <person name="Sekiguchi K."/>
            <person name="Takeda J.I."/>
            <person name="Ueyama J."/>
            <person name="Ito M."/>
            <person name="Nishiwaki H."/>
            <person name="Ogi T."/>
            <person name="Hirayama M."/>
            <person name="Ohkuma M."/>
            <person name="Sakamoto M."/>
            <person name="Ohno K."/>
        </authorList>
    </citation>
    <scope>NUCLEOTIDE SEQUENCE [LARGE SCALE GENOMIC DNA]</scope>
    <source>
        <strain evidence="1 2">13CB8C</strain>
    </source>
</reference>
<dbReference type="RefSeq" id="WP_407844481.1">
    <property type="nucleotide sequence ID" value="NZ_BAAFSG010000001.1"/>
</dbReference>
<protein>
    <submittedName>
        <fullName evidence="1">Uncharacterized protein</fullName>
    </submittedName>
</protein>
<organism evidence="1 2">
    <name type="scientific">Desulfovibrio falkowii</name>
    <dbReference type="NCBI Taxonomy" id="3136602"/>
    <lineage>
        <taxon>Bacteria</taxon>
        <taxon>Pseudomonadati</taxon>
        <taxon>Thermodesulfobacteriota</taxon>
        <taxon>Desulfovibrionia</taxon>
        <taxon>Desulfovibrionales</taxon>
        <taxon>Desulfovibrionaceae</taxon>
        <taxon>Desulfovibrio</taxon>
    </lineage>
</organism>
<dbReference type="EMBL" id="BAAFSG010000001">
    <property type="protein sequence ID" value="GAB1253834.1"/>
    <property type="molecule type" value="Genomic_DNA"/>
</dbReference>